<evidence type="ECO:0000256" key="2">
    <source>
        <dbReference type="ARBA" id="ARBA00000751"/>
    </source>
</evidence>
<evidence type="ECO:0000256" key="1">
    <source>
        <dbReference type="ARBA" id="ARBA00000022"/>
    </source>
</evidence>
<evidence type="ECO:0000313" key="5">
    <source>
        <dbReference type="Proteomes" id="UP001183629"/>
    </source>
</evidence>
<sequence>MAPTDAQPCPDLPLRIRRIHGPYGIFTSSARRSVVFAGEIYLTAAHAITAAKVRDRALAARIRMAPSPREAMRLARPDAVRADWPQIGPDVIRRVHQARMIQHPGLAATLLATGQRELIVEDAVATGNTVGEALIHARDALAKPAGPAIEHAETMIPTVVRGWRWVLFGDHLVVAMRSCSVTMPAVAAFGLLRRTAEMTVHSRPESADVAGWRVPGCGIFLHHPDRPRPVSSTVLLHLLATTEVTHVHCPGINPVSPTAR</sequence>
<dbReference type="InterPro" id="IPR037238">
    <property type="entry name" value="YbiA-like_sf"/>
</dbReference>
<accession>A0AAE3ZPP6</accession>
<comment type="catalytic activity">
    <reaction evidence="2">
        <text>2,5-diamino-6-hydroxy-4-(5-phosphoribosylamino)-pyrimidine + H2O = 2,5,6-triamino-4-hydroxypyrimidine + D-ribose 5-phosphate</text>
        <dbReference type="Rhea" id="RHEA:23436"/>
        <dbReference type="ChEBI" id="CHEBI:15377"/>
        <dbReference type="ChEBI" id="CHEBI:58614"/>
        <dbReference type="ChEBI" id="CHEBI:78346"/>
        <dbReference type="ChEBI" id="CHEBI:137796"/>
    </reaction>
</comment>
<protein>
    <submittedName>
        <fullName evidence="4">NAD-dependent protein-ADP-ribosyltransferase YbiA (DUF1768 family)</fullName>
    </submittedName>
</protein>
<name>A0AAE3ZPP6_9ACTN</name>
<evidence type="ECO:0000259" key="3">
    <source>
        <dbReference type="Pfam" id="PF08719"/>
    </source>
</evidence>
<dbReference type="Gene3D" id="1.10.357.40">
    <property type="entry name" value="YbiA-like"/>
    <property type="match status" value="1"/>
</dbReference>
<dbReference type="InterPro" id="IPR012816">
    <property type="entry name" value="NADAR"/>
</dbReference>
<comment type="caution">
    <text evidence="4">The sequence shown here is derived from an EMBL/GenBank/DDBJ whole genome shotgun (WGS) entry which is preliminary data.</text>
</comment>
<reference evidence="4 5" key="1">
    <citation type="submission" date="2023-07" db="EMBL/GenBank/DDBJ databases">
        <title>Sequencing the genomes of 1000 actinobacteria strains.</title>
        <authorList>
            <person name="Klenk H.-P."/>
        </authorList>
    </citation>
    <scope>NUCLEOTIDE SEQUENCE [LARGE SCALE GENOMIC DNA]</scope>
    <source>
        <strain evidence="4 5">DSM 44711</strain>
    </source>
</reference>
<dbReference type="Proteomes" id="UP001183629">
    <property type="component" value="Unassembled WGS sequence"/>
</dbReference>
<dbReference type="EMBL" id="JAVDYC010000001">
    <property type="protein sequence ID" value="MDR7322659.1"/>
    <property type="molecule type" value="Genomic_DNA"/>
</dbReference>
<keyword evidence="5" id="KW-1185">Reference proteome</keyword>
<feature type="domain" description="NADAR" evidence="3">
    <location>
        <begin position="29"/>
        <end position="120"/>
    </location>
</feature>
<dbReference type="CDD" id="cd15457">
    <property type="entry name" value="NADAR"/>
    <property type="match status" value="1"/>
</dbReference>
<organism evidence="4 5">
    <name type="scientific">Catenuloplanes niger</name>
    <dbReference type="NCBI Taxonomy" id="587534"/>
    <lineage>
        <taxon>Bacteria</taxon>
        <taxon>Bacillati</taxon>
        <taxon>Actinomycetota</taxon>
        <taxon>Actinomycetes</taxon>
        <taxon>Micromonosporales</taxon>
        <taxon>Micromonosporaceae</taxon>
        <taxon>Catenuloplanes</taxon>
    </lineage>
</organism>
<dbReference type="RefSeq" id="WP_310413382.1">
    <property type="nucleotide sequence ID" value="NZ_JAVDYC010000001.1"/>
</dbReference>
<comment type="catalytic activity">
    <reaction evidence="1">
        <text>5-amino-6-(5-phospho-D-ribosylamino)uracil + H2O = 5,6-diaminouracil + D-ribose 5-phosphate</text>
        <dbReference type="Rhea" id="RHEA:55020"/>
        <dbReference type="ChEBI" id="CHEBI:15377"/>
        <dbReference type="ChEBI" id="CHEBI:46252"/>
        <dbReference type="ChEBI" id="CHEBI:58453"/>
        <dbReference type="ChEBI" id="CHEBI:78346"/>
    </reaction>
</comment>
<gene>
    <name evidence="4" type="ORF">J2S44_002909</name>
</gene>
<dbReference type="SUPFAM" id="SSF143990">
    <property type="entry name" value="YbiA-like"/>
    <property type="match status" value="1"/>
</dbReference>
<dbReference type="Pfam" id="PF08719">
    <property type="entry name" value="NADAR"/>
    <property type="match status" value="1"/>
</dbReference>
<proteinExistence type="predicted"/>
<evidence type="ECO:0000313" key="4">
    <source>
        <dbReference type="EMBL" id="MDR7322659.1"/>
    </source>
</evidence>
<dbReference type="AlphaFoldDB" id="A0AAE3ZPP6"/>